<protein>
    <submittedName>
        <fullName evidence="1">BrnA antitoxin family protein</fullName>
    </submittedName>
</protein>
<comment type="caution">
    <text evidence="1">The sequence shown here is derived from an EMBL/GenBank/DDBJ whole genome shotgun (WGS) entry which is preliminary data.</text>
</comment>
<dbReference type="Pfam" id="PF14384">
    <property type="entry name" value="BrnA_antitoxin"/>
    <property type="match status" value="1"/>
</dbReference>
<keyword evidence="2" id="KW-1185">Reference proteome</keyword>
<evidence type="ECO:0000313" key="1">
    <source>
        <dbReference type="EMBL" id="TKI02428.1"/>
    </source>
</evidence>
<accession>A0ABY2SDX9</accession>
<dbReference type="RefSeq" id="WP_136993030.1">
    <property type="nucleotide sequence ID" value="NZ_SZPQ01000079.1"/>
</dbReference>
<gene>
    <name evidence="1" type="ORF">FCN80_25080</name>
</gene>
<name>A0ABY2SDX9_9HYPH</name>
<reference evidence="1 2" key="1">
    <citation type="submission" date="2019-04" db="EMBL/GenBank/DDBJ databases">
        <authorList>
            <person name="Li M."/>
            <person name="Gao C."/>
        </authorList>
    </citation>
    <scope>NUCLEOTIDE SEQUENCE [LARGE SCALE GENOMIC DNA]</scope>
    <source>
        <strain evidence="1 2">BGMRC 2031</strain>
    </source>
</reference>
<organism evidence="1 2">
    <name type="scientific">Martelella alba</name>
    <dbReference type="NCBI Taxonomy" id="2590451"/>
    <lineage>
        <taxon>Bacteria</taxon>
        <taxon>Pseudomonadati</taxon>
        <taxon>Pseudomonadota</taxon>
        <taxon>Alphaproteobacteria</taxon>
        <taxon>Hyphomicrobiales</taxon>
        <taxon>Aurantimonadaceae</taxon>
        <taxon>Martelella</taxon>
    </lineage>
</organism>
<sequence length="101" mass="11192">MSKLKLRPGTILPTPEEDKAITKAALSDPDTMLLDGDNVKLESFKELKKRGRPVAVTTKTRITIRCSPEVIEAFKATGSGWQTRMDNALKDWLKHNSPSGL</sequence>
<evidence type="ECO:0000313" key="2">
    <source>
        <dbReference type="Proteomes" id="UP000305202"/>
    </source>
</evidence>
<proteinExistence type="predicted"/>
<dbReference type="Proteomes" id="UP000305202">
    <property type="component" value="Unassembled WGS sequence"/>
</dbReference>
<dbReference type="EMBL" id="SZPQ01000079">
    <property type="protein sequence ID" value="TKI02428.1"/>
    <property type="molecule type" value="Genomic_DNA"/>
</dbReference>
<dbReference type="InterPro" id="IPR025528">
    <property type="entry name" value="BrnA_antitoxin"/>
</dbReference>